<evidence type="ECO:0000313" key="5">
    <source>
        <dbReference type="EMBL" id="CAH1796181.1"/>
    </source>
</evidence>
<keyword evidence="6" id="KW-1185">Reference proteome</keyword>
<protein>
    <recommendedName>
        <fullName evidence="7">Transforming growth factor beta regulator 1</fullName>
    </recommendedName>
</protein>
<dbReference type="Proteomes" id="UP000749559">
    <property type="component" value="Unassembled WGS sequence"/>
</dbReference>
<dbReference type="EMBL" id="CAIIXF020000010">
    <property type="protein sequence ID" value="CAH1796181.1"/>
    <property type="molecule type" value="Genomic_DNA"/>
</dbReference>
<dbReference type="Gene3D" id="3.30.160.360">
    <property type="match status" value="1"/>
</dbReference>
<proteinExistence type="predicted"/>
<dbReference type="Pfam" id="PF05965">
    <property type="entry name" value="FYRC"/>
    <property type="match status" value="1"/>
</dbReference>
<dbReference type="GO" id="GO:0005634">
    <property type="term" value="C:nucleus"/>
    <property type="evidence" value="ECO:0007669"/>
    <property type="project" value="UniProtKB-SubCell"/>
</dbReference>
<dbReference type="Pfam" id="PF05964">
    <property type="entry name" value="FYRN"/>
    <property type="match status" value="1"/>
</dbReference>
<dbReference type="InterPro" id="IPR003889">
    <property type="entry name" value="FYrich_C"/>
</dbReference>
<reference evidence="5" key="1">
    <citation type="submission" date="2022-03" db="EMBL/GenBank/DDBJ databases">
        <authorList>
            <person name="Martin C."/>
        </authorList>
    </citation>
    <scope>NUCLEOTIDE SEQUENCE</scope>
</reference>
<comment type="subcellular location">
    <subcellularLocation>
        <location evidence="1">Nucleus</location>
    </subcellularLocation>
</comment>
<organism evidence="5 6">
    <name type="scientific">Owenia fusiformis</name>
    <name type="common">Polychaete worm</name>
    <dbReference type="NCBI Taxonomy" id="6347"/>
    <lineage>
        <taxon>Eukaryota</taxon>
        <taxon>Metazoa</taxon>
        <taxon>Spiralia</taxon>
        <taxon>Lophotrochozoa</taxon>
        <taxon>Annelida</taxon>
        <taxon>Polychaeta</taxon>
        <taxon>Sedentaria</taxon>
        <taxon>Canalipalpata</taxon>
        <taxon>Sabellida</taxon>
        <taxon>Oweniida</taxon>
        <taxon>Oweniidae</taxon>
        <taxon>Owenia</taxon>
    </lineage>
</organism>
<dbReference type="PROSITE" id="PS51543">
    <property type="entry name" value="FYRC"/>
    <property type="match status" value="1"/>
</dbReference>
<dbReference type="PANTHER" id="PTHR22715">
    <property type="entry name" value="TRANSFORMING GROWTH FACTOR BETA REGULATED GENE 1"/>
    <property type="match status" value="1"/>
</dbReference>
<evidence type="ECO:0000313" key="6">
    <source>
        <dbReference type="Proteomes" id="UP000749559"/>
    </source>
</evidence>
<sequence>MVFMNAAVCDEVNKMEERVTRLREERKYLLKRVVQNQSLSDVTPQMISKHASLPSPPKSQSVTMATVKMEPSDPHEMSHLTVTGESEKRILGGGGPKKKKGEGKAKSKKAMKERRKLVQPIPVDNNGIPLFPIELGNLTVYSLGEVVSDRSAFHDELNIYPVGYCSTREYASIVSIDKPCTYTCKIIDSGTHPVFEISPDDCPEKTIRANSGSDCHSALLTAINETRGCELVDTKGKGPEFFGVSHPTIQNLIQNCPGAKKCMKYGWVKFDVCNPEEGELVSATESDSSISLEALKKLPLYQKCLKEMLKPQSASAALRSLLTANKS</sequence>
<dbReference type="OrthoDB" id="285793at2759"/>
<dbReference type="InterPro" id="IPR003888">
    <property type="entry name" value="FYrich_N"/>
</dbReference>
<comment type="caution">
    <text evidence="5">The sequence shown here is derived from an EMBL/GenBank/DDBJ whole genome shotgun (WGS) entry which is preliminary data.</text>
</comment>
<keyword evidence="3" id="KW-0175">Coiled coil</keyword>
<dbReference type="InterPro" id="IPR040092">
    <property type="entry name" value="TBRG1"/>
</dbReference>
<gene>
    <name evidence="5" type="ORF">OFUS_LOCUS20622</name>
</gene>
<dbReference type="PANTHER" id="PTHR22715:SF0">
    <property type="entry name" value="TRANSFORMING GROWTH FACTOR BETA REGULATOR 1"/>
    <property type="match status" value="1"/>
</dbReference>
<name>A0A8S4PPL3_OWEFU</name>
<dbReference type="SMART" id="SM00541">
    <property type="entry name" value="FYRN"/>
    <property type="match status" value="1"/>
</dbReference>
<evidence type="ECO:0000256" key="3">
    <source>
        <dbReference type="SAM" id="Coils"/>
    </source>
</evidence>
<keyword evidence="2" id="KW-0539">Nucleus</keyword>
<evidence type="ECO:0000256" key="1">
    <source>
        <dbReference type="ARBA" id="ARBA00004123"/>
    </source>
</evidence>
<feature type="coiled-coil region" evidence="3">
    <location>
        <begin position="5"/>
        <end position="32"/>
    </location>
</feature>
<feature type="region of interest" description="Disordered" evidence="4">
    <location>
        <begin position="71"/>
        <end position="112"/>
    </location>
</feature>
<evidence type="ECO:0000256" key="2">
    <source>
        <dbReference type="ARBA" id="ARBA00023242"/>
    </source>
</evidence>
<evidence type="ECO:0000256" key="4">
    <source>
        <dbReference type="SAM" id="MobiDB-lite"/>
    </source>
</evidence>
<dbReference type="GO" id="GO:0051726">
    <property type="term" value="P:regulation of cell cycle"/>
    <property type="evidence" value="ECO:0007669"/>
    <property type="project" value="TreeGrafter"/>
</dbReference>
<accession>A0A8S4PPL3</accession>
<evidence type="ECO:0008006" key="7">
    <source>
        <dbReference type="Google" id="ProtNLM"/>
    </source>
</evidence>
<dbReference type="SMART" id="SM00542">
    <property type="entry name" value="FYRC"/>
    <property type="match status" value="1"/>
</dbReference>
<feature type="compositionally biased region" description="Basic residues" evidence="4">
    <location>
        <begin position="96"/>
        <end position="112"/>
    </location>
</feature>
<dbReference type="PROSITE" id="PS51542">
    <property type="entry name" value="FYRN"/>
    <property type="match status" value="1"/>
</dbReference>
<dbReference type="AlphaFoldDB" id="A0A8S4PPL3"/>